<dbReference type="InterPro" id="IPR023563">
    <property type="entry name" value="Ribosomal_uL13_CS"/>
</dbReference>
<evidence type="ECO:0000256" key="1">
    <source>
        <dbReference type="ARBA" id="ARBA00006227"/>
    </source>
</evidence>
<dbReference type="RefSeq" id="YP_009399368.1">
    <property type="nucleotide sequence ID" value="NC_035296.1"/>
</dbReference>
<geneLocation type="chloroplast" evidence="7"/>
<dbReference type="GO" id="GO:0022625">
    <property type="term" value="C:cytosolic large ribosomal subunit"/>
    <property type="evidence" value="ECO:0007669"/>
    <property type="project" value="TreeGrafter"/>
</dbReference>
<dbReference type="GO" id="GO:0006412">
    <property type="term" value="P:translation"/>
    <property type="evidence" value="ECO:0007669"/>
    <property type="project" value="UniProtKB-UniRule"/>
</dbReference>
<dbReference type="PROSITE" id="PS00783">
    <property type="entry name" value="RIBOSOMAL_L13"/>
    <property type="match status" value="1"/>
</dbReference>
<feature type="region of interest" description="Disordered" evidence="6">
    <location>
        <begin position="68"/>
        <end position="87"/>
    </location>
</feature>
<evidence type="ECO:0000256" key="4">
    <source>
        <dbReference type="HAMAP-Rule" id="MF_01366"/>
    </source>
</evidence>
<evidence type="ECO:0000256" key="3">
    <source>
        <dbReference type="ARBA" id="ARBA00023274"/>
    </source>
</evidence>
<dbReference type="GeneID" id="33362046"/>
<dbReference type="PANTHER" id="PTHR11545:SF2">
    <property type="entry name" value="LARGE RIBOSOMAL SUBUNIT PROTEIN UL13M"/>
    <property type="match status" value="1"/>
</dbReference>
<keyword evidence="2 4" id="KW-0689">Ribosomal protein</keyword>
<dbReference type="InterPro" id="IPR036899">
    <property type="entry name" value="Ribosomal_uL13_sf"/>
</dbReference>
<dbReference type="HAMAP" id="MF_01366">
    <property type="entry name" value="Ribosomal_uL13"/>
    <property type="match status" value="1"/>
</dbReference>
<name>A0A1Z1MTE3_9FLOR</name>
<dbReference type="Pfam" id="PF00572">
    <property type="entry name" value="Ribosomal_L13"/>
    <property type="match status" value="1"/>
</dbReference>
<dbReference type="AlphaFoldDB" id="A0A1Z1MTE3"/>
<sequence length="145" mass="16920">MDKNKTIIKNEEKTTKWYIFDAKDYKLGRLVSKVAHILRNKNKSIYLPYNTDNSHIVIINSREIQTTGKKNEQKTYKKHSGRPGGMKTEIFSKLQQRKPNRIIEHALKGMLPKNSLGRQLFKNVKIYPGDQHPHQAQNPIKININ</sequence>
<dbReference type="SUPFAM" id="SSF52161">
    <property type="entry name" value="Ribosomal protein L13"/>
    <property type="match status" value="1"/>
</dbReference>
<dbReference type="GO" id="GO:0003729">
    <property type="term" value="F:mRNA binding"/>
    <property type="evidence" value="ECO:0007669"/>
    <property type="project" value="TreeGrafter"/>
</dbReference>
<dbReference type="InterPro" id="IPR005823">
    <property type="entry name" value="Ribosomal_uL13_bac-type"/>
</dbReference>
<accession>A0A1Z1MTE3</accession>
<comment type="subcellular location">
    <subcellularLocation>
        <location evidence="4">Plastid</location>
        <location evidence="4">Chloroplast</location>
    </subcellularLocation>
</comment>
<dbReference type="NCBIfam" id="TIGR01066">
    <property type="entry name" value="rplM_bact"/>
    <property type="match status" value="1"/>
</dbReference>
<evidence type="ECO:0000256" key="2">
    <source>
        <dbReference type="ARBA" id="ARBA00022980"/>
    </source>
</evidence>
<protein>
    <recommendedName>
        <fullName evidence="4">Large ribosomal subunit protein uL13c</fullName>
    </recommendedName>
</protein>
<dbReference type="GO" id="GO:0003735">
    <property type="term" value="F:structural constituent of ribosome"/>
    <property type="evidence" value="ECO:0007669"/>
    <property type="project" value="InterPro"/>
</dbReference>
<organism evidence="7">
    <name type="scientific">Kapraunia schneideri</name>
    <dbReference type="NCBI Taxonomy" id="717899"/>
    <lineage>
        <taxon>Eukaryota</taxon>
        <taxon>Rhodophyta</taxon>
        <taxon>Florideophyceae</taxon>
        <taxon>Rhodymeniophycidae</taxon>
        <taxon>Ceramiales</taxon>
        <taxon>Rhodomelaceae</taxon>
        <taxon>Kapraunia</taxon>
    </lineage>
</organism>
<dbReference type="PANTHER" id="PTHR11545">
    <property type="entry name" value="RIBOSOMAL PROTEIN L13"/>
    <property type="match status" value="1"/>
</dbReference>
<dbReference type="EMBL" id="MF101454">
    <property type="protein sequence ID" value="ARW68974.1"/>
    <property type="molecule type" value="Genomic_DNA"/>
</dbReference>
<dbReference type="GO" id="GO:0017148">
    <property type="term" value="P:negative regulation of translation"/>
    <property type="evidence" value="ECO:0007669"/>
    <property type="project" value="TreeGrafter"/>
</dbReference>
<gene>
    <name evidence="4 7" type="primary">rpl13</name>
</gene>
<dbReference type="Gene3D" id="3.90.1180.10">
    <property type="entry name" value="Ribosomal protein L13"/>
    <property type="match status" value="1"/>
</dbReference>
<dbReference type="InterPro" id="IPR005822">
    <property type="entry name" value="Ribosomal_uL13"/>
</dbReference>
<dbReference type="CDD" id="cd00392">
    <property type="entry name" value="Ribosomal_L13"/>
    <property type="match status" value="1"/>
</dbReference>
<comment type="subunit">
    <text evidence="4">Part of the 50S ribosomal subunit.</text>
</comment>
<dbReference type="GO" id="GO:0009507">
    <property type="term" value="C:chloroplast"/>
    <property type="evidence" value="ECO:0007669"/>
    <property type="project" value="UniProtKB-SubCell"/>
</dbReference>
<evidence type="ECO:0000313" key="7">
    <source>
        <dbReference type="EMBL" id="ARW68974.1"/>
    </source>
</evidence>
<keyword evidence="3 4" id="KW-0687">Ribonucleoprotein</keyword>
<evidence type="ECO:0000256" key="6">
    <source>
        <dbReference type="SAM" id="MobiDB-lite"/>
    </source>
</evidence>
<evidence type="ECO:0000256" key="5">
    <source>
        <dbReference type="RuleBase" id="RU003877"/>
    </source>
</evidence>
<keyword evidence="7" id="KW-0150">Chloroplast</keyword>
<dbReference type="PIRSF" id="PIRSF002181">
    <property type="entry name" value="Ribosomal_L13"/>
    <property type="match status" value="1"/>
</dbReference>
<comment type="similarity">
    <text evidence="1 4 5">Belongs to the universal ribosomal protein uL13 family.</text>
</comment>
<proteinExistence type="inferred from homology"/>
<reference evidence="7" key="1">
    <citation type="journal article" date="2017" name="J. Phycol.">
        <title>Analysis of chloroplast genomes and a supermatrix inform reclassification of the Rhodomelaceae (Rhodophyta).</title>
        <authorList>
            <person name="Diaz-Tapia P."/>
            <person name="Maggs C.A."/>
            <person name="West J.A."/>
            <person name="Verbruggen H."/>
        </authorList>
    </citation>
    <scope>NUCLEOTIDE SEQUENCE</scope>
    <source>
        <strain evidence="7">PD1720</strain>
    </source>
</reference>
<keyword evidence="7" id="KW-0934">Plastid</keyword>